<organism evidence="3 4">
    <name type="scientific">Candidatus Sulfotelmatobacter kueseliae</name>
    <dbReference type="NCBI Taxonomy" id="2042962"/>
    <lineage>
        <taxon>Bacteria</taxon>
        <taxon>Pseudomonadati</taxon>
        <taxon>Acidobacteriota</taxon>
        <taxon>Terriglobia</taxon>
        <taxon>Terriglobales</taxon>
        <taxon>Candidatus Korobacteraceae</taxon>
        <taxon>Candidatus Sulfotelmatobacter</taxon>
    </lineage>
</organism>
<keyword evidence="1 2" id="KW-0408">Iron</keyword>
<evidence type="ECO:0000313" key="4">
    <source>
        <dbReference type="Proteomes" id="UP000238701"/>
    </source>
</evidence>
<reference evidence="4" key="1">
    <citation type="submission" date="2018-02" db="EMBL/GenBank/DDBJ databases">
        <authorList>
            <person name="Hausmann B."/>
        </authorList>
    </citation>
    <scope>NUCLEOTIDE SEQUENCE [LARGE SCALE GENOMIC DNA]</scope>
    <source>
        <strain evidence="4">Peat soil MAG SbA1</strain>
    </source>
</reference>
<evidence type="ECO:0000256" key="2">
    <source>
        <dbReference type="HAMAP-Rule" id="MF_00686"/>
    </source>
</evidence>
<dbReference type="Gene3D" id="1.10.3880.10">
    <property type="entry name" value="Fe(II) trafficking protein YggX"/>
    <property type="match status" value="1"/>
</dbReference>
<evidence type="ECO:0000313" key="3">
    <source>
        <dbReference type="EMBL" id="SPF47815.1"/>
    </source>
</evidence>
<comment type="function">
    <text evidence="2">Could be a mediator in iron transactions between iron acquisition and iron-requiring processes, such as synthesis and/or repair of Fe-S clusters in biosynthetic enzymes.</text>
</comment>
<comment type="similarity">
    <text evidence="2">Belongs to the Fe(2+)-trafficking protein family.</text>
</comment>
<dbReference type="InterPro" id="IPR036766">
    <property type="entry name" value="Fe_traffick_prot_YggX_sf"/>
</dbReference>
<dbReference type="GO" id="GO:0034599">
    <property type="term" value="P:cellular response to oxidative stress"/>
    <property type="evidence" value="ECO:0007669"/>
    <property type="project" value="TreeGrafter"/>
</dbReference>
<dbReference type="GO" id="GO:0005829">
    <property type="term" value="C:cytosol"/>
    <property type="evidence" value="ECO:0007669"/>
    <property type="project" value="TreeGrafter"/>
</dbReference>
<dbReference type="InterPro" id="IPR007457">
    <property type="entry name" value="Fe_traffick_prot_YggX"/>
</dbReference>
<protein>
    <recommendedName>
        <fullName evidence="2">Probable Fe(2+)-trafficking protein</fullName>
    </recommendedName>
</protein>
<dbReference type="AlphaFoldDB" id="A0A2U3L7A7"/>
<dbReference type="EMBL" id="OMOD01000175">
    <property type="protein sequence ID" value="SPF47815.1"/>
    <property type="molecule type" value="Genomic_DNA"/>
</dbReference>
<accession>A0A2U3L7A7</accession>
<dbReference type="SUPFAM" id="SSF111148">
    <property type="entry name" value="YggX-like"/>
    <property type="match status" value="1"/>
</dbReference>
<sequence>MPHTVFCVKFNKEMPGLDEPPFDNELGKKVYDNVSQEAWRMWMEHCKMLLNEYRLNPARREDQEVIVKQMEMFFFGEGSAKPKEYVPPAEK</sequence>
<proteinExistence type="inferred from homology"/>
<dbReference type="Pfam" id="PF04362">
    <property type="entry name" value="Iron_traffic"/>
    <property type="match status" value="1"/>
</dbReference>
<name>A0A2U3L7A7_9BACT</name>
<dbReference type="HAMAP" id="MF_00686">
    <property type="entry name" value="Fe_traffic_YggX"/>
    <property type="match status" value="1"/>
</dbReference>
<dbReference type="PIRSF" id="PIRSF029827">
    <property type="entry name" value="Fe_traffic_YggX"/>
    <property type="match status" value="1"/>
</dbReference>
<dbReference type="PANTHER" id="PTHR36965">
    <property type="entry name" value="FE(2+)-TRAFFICKING PROTEIN-RELATED"/>
    <property type="match status" value="1"/>
</dbReference>
<gene>
    <name evidence="3" type="ORF">SBA1_780003</name>
</gene>
<dbReference type="NCBIfam" id="NF003817">
    <property type="entry name" value="PRK05408.1"/>
    <property type="match status" value="1"/>
</dbReference>
<dbReference type="GO" id="GO:0005506">
    <property type="term" value="F:iron ion binding"/>
    <property type="evidence" value="ECO:0007669"/>
    <property type="project" value="UniProtKB-UniRule"/>
</dbReference>
<dbReference type="Proteomes" id="UP000238701">
    <property type="component" value="Unassembled WGS sequence"/>
</dbReference>
<dbReference type="PANTHER" id="PTHR36965:SF1">
    <property type="entry name" value="FE(2+)-TRAFFICKING PROTEIN-RELATED"/>
    <property type="match status" value="1"/>
</dbReference>
<evidence type="ECO:0000256" key="1">
    <source>
        <dbReference type="ARBA" id="ARBA00023004"/>
    </source>
</evidence>
<dbReference type="OrthoDB" id="9804318at2"/>